<comment type="subcellular location">
    <subcellularLocation>
        <location evidence="2">Nucleus</location>
    </subcellularLocation>
</comment>
<sequence>MRQLVHTEKCRDIIRMGPEAFMLLCHKLRGTGYVKDTIRSTVEEQVAKFLHIIGHNVKNRTVSFFFRRSGETVSRHFHNVLRAIISLEDEFLVQPSGRDVPPQILNNSRFYPFFKDCIGAIDGTHIRVKVPRAEAARFRGRKDYPTQNVLAACNFDMKFTYVLPGWEGTASDSRILKDALSREDSLKIPEGKYYLGDAGFMLKRGVLTPYRGVRYHLKEYSTRSPQNSKELFNHRHASLRNVIERCFGVLKKRFPILSTGTEPFYSFEVMTDIVLACCILHNFLMGVDVDETLIAEVDPTTMPKGKTTPSDSNHPGRDSLQWNDEMDQMLLNALGEEANKGNRHDGAWTTQAYNNMVEALRSTIGPNITKNHIKNRMKTLKNHFAEAYDLFHSLSGFSWNSITRKFDAEDDVWEELIKGKPHAARWRKMQIKHYDILTELFATDRAKGNVAKTAKERRKQWEKENIDLNNYFEDTEMYVPNVGMFDENQFSPPNFEDASPQNGQTNPSGLNTSRGTKRKRNVVELVEDQYERMNESIMTIAEALKEGNSVSKELHQVAERQVEVAERQVAVIEKQVEIAEKQVTVIQQTHPRHYSESDVWDLLEELRVTDPFRMKVYNHLCDNEHKKRKLFGVPPHMRGEALIQMMTDAGIFC</sequence>
<evidence type="ECO:0000256" key="1">
    <source>
        <dbReference type="ARBA" id="ARBA00001968"/>
    </source>
</evidence>
<dbReference type="PANTHER" id="PTHR22930:SF268">
    <property type="entry name" value="NUCLEASE HARBI1"/>
    <property type="match status" value="1"/>
</dbReference>
<evidence type="ECO:0000256" key="2">
    <source>
        <dbReference type="ARBA" id="ARBA00004123"/>
    </source>
</evidence>
<keyword evidence="6" id="KW-0378">Hydrolase</keyword>
<dbReference type="Pfam" id="PF26138">
    <property type="entry name" value="DUF8040"/>
    <property type="match status" value="1"/>
</dbReference>
<feature type="region of interest" description="Disordered" evidence="9">
    <location>
        <begin position="489"/>
        <end position="518"/>
    </location>
</feature>
<dbReference type="Pfam" id="PF13359">
    <property type="entry name" value="DDE_Tnp_4"/>
    <property type="match status" value="1"/>
</dbReference>
<keyword evidence="14" id="KW-1185">Reference proteome</keyword>
<name>A0A445GUB6_GLYSO</name>
<accession>A0A445GUB6</accession>
<feature type="coiled-coil region" evidence="8">
    <location>
        <begin position="555"/>
        <end position="582"/>
    </location>
</feature>
<gene>
    <name evidence="13" type="ORF">D0Y65_041091</name>
</gene>
<evidence type="ECO:0000256" key="7">
    <source>
        <dbReference type="ARBA" id="ARBA00023242"/>
    </source>
</evidence>
<dbReference type="AlphaFoldDB" id="A0A445GUB6"/>
<keyword evidence="5" id="KW-0479">Metal-binding</keyword>
<organism evidence="13 14">
    <name type="scientific">Glycine soja</name>
    <name type="common">Wild soybean</name>
    <dbReference type="NCBI Taxonomy" id="3848"/>
    <lineage>
        <taxon>Eukaryota</taxon>
        <taxon>Viridiplantae</taxon>
        <taxon>Streptophyta</taxon>
        <taxon>Embryophyta</taxon>
        <taxon>Tracheophyta</taxon>
        <taxon>Spermatophyta</taxon>
        <taxon>Magnoliopsida</taxon>
        <taxon>eudicotyledons</taxon>
        <taxon>Gunneridae</taxon>
        <taxon>Pentapetalae</taxon>
        <taxon>rosids</taxon>
        <taxon>fabids</taxon>
        <taxon>Fabales</taxon>
        <taxon>Fabaceae</taxon>
        <taxon>Papilionoideae</taxon>
        <taxon>50 kb inversion clade</taxon>
        <taxon>NPAAA clade</taxon>
        <taxon>indigoferoid/millettioid clade</taxon>
        <taxon>Phaseoleae</taxon>
        <taxon>Glycine</taxon>
        <taxon>Glycine subgen. Soja</taxon>
    </lineage>
</organism>
<dbReference type="GO" id="GO:0004518">
    <property type="term" value="F:nuclease activity"/>
    <property type="evidence" value="ECO:0007669"/>
    <property type="project" value="UniProtKB-KW"/>
</dbReference>
<dbReference type="EMBL" id="QZWG01000015">
    <property type="protein sequence ID" value="RZB64881.1"/>
    <property type="molecule type" value="Genomic_DNA"/>
</dbReference>
<dbReference type="InterPro" id="IPR058353">
    <property type="entry name" value="DUF8040"/>
</dbReference>
<dbReference type="InterPro" id="IPR027806">
    <property type="entry name" value="HARBI1_dom"/>
</dbReference>
<evidence type="ECO:0000313" key="13">
    <source>
        <dbReference type="EMBL" id="RZB64881.1"/>
    </source>
</evidence>
<evidence type="ECO:0000256" key="8">
    <source>
        <dbReference type="SAM" id="Coils"/>
    </source>
</evidence>
<evidence type="ECO:0000256" key="4">
    <source>
        <dbReference type="ARBA" id="ARBA00022722"/>
    </source>
</evidence>
<evidence type="ECO:0000259" key="12">
    <source>
        <dbReference type="Pfam" id="PF26138"/>
    </source>
</evidence>
<dbReference type="GO" id="GO:0005634">
    <property type="term" value="C:nucleus"/>
    <property type="evidence" value="ECO:0007669"/>
    <property type="project" value="UniProtKB-SubCell"/>
</dbReference>
<protein>
    <submittedName>
        <fullName evidence="13">Putative nuclease HARBI1</fullName>
    </submittedName>
</protein>
<keyword evidence="4" id="KW-0540">Nuclease</keyword>
<comment type="similarity">
    <text evidence="3">Belongs to the HARBI1 family.</text>
</comment>
<dbReference type="Pfam" id="PF12776">
    <property type="entry name" value="Myb_DNA-bind_3"/>
    <property type="match status" value="1"/>
</dbReference>
<reference evidence="13 14" key="1">
    <citation type="submission" date="2018-09" db="EMBL/GenBank/DDBJ databases">
        <title>A high-quality reference genome of wild soybean provides a powerful tool to mine soybean genomes.</title>
        <authorList>
            <person name="Xie M."/>
            <person name="Chung C.Y.L."/>
            <person name="Li M.-W."/>
            <person name="Wong F.-L."/>
            <person name="Chan T.-F."/>
            <person name="Lam H.-M."/>
        </authorList>
    </citation>
    <scope>NUCLEOTIDE SEQUENCE [LARGE SCALE GENOMIC DNA]</scope>
    <source>
        <strain evidence="14">cv. W05</strain>
        <tissue evidence="13">Hypocotyl of etiolated seedlings</tissue>
    </source>
</reference>
<feature type="domain" description="DDE Tnp4" evidence="11">
    <location>
        <begin position="121"/>
        <end position="282"/>
    </location>
</feature>
<dbReference type="InterPro" id="IPR045249">
    <property type="entry name" value="HARBI1-like"/>
</dbReference>
<feature type="domain" description="Myb/SANT-like" evidence="10">
    <location>
        <begin position="321"/>
        <end position="415"/>
    </location>
</feature>
<feature type="domain" description="DUF8040" evidence="12">
    <location>
        <begin position="6"/>
        <end position="85"/>
    </location>
</feature>
<comment type="cofactor">
    <cofactor evidence="1">
        <name>a divalent metal cation</name>
        <dbReference type="ChEBI" id="CHEBI:60240"/>
    </cofactor>
</comment>
<feature type="compositionally biased region" description="Polar residues" evidence="9">
    <location>
        <begin position="499"/>
        <end position="514"/>
    </location>
</feature>
<evidence type="ECO:0000256" key="9">
    <source>
        <dbReference type="SAM" id="MobiDB-lite"/>
    </source>
</evidence>
<evidence type="ECO:0000256" key="5">
    <source>
        <dbReference type="ARBA" id="ARBA00022723"/>
    </source>
</evidence>
<evidence type="ECO:0000259" key="10">
    <source>
        <dbReference type="Pfam" id="PF12776"/>
    </source>
</evidence>
<dbReference type="InterPro" id="IPR024752">
    <property type="entry name" value="Myb/SANT-like_dom"/>
</dbReference>
<keyword evidence="7" id="KW-0539">Nucleus</keyword>
<evidence type="ECO:0000313" key="14">
    <source>
        <dbReference type="Proteomes" id="UP000289340"/>
    </source>
</evidence>
<comment type="caution">
    <text evidence="13">The sequence shown here is derived from an EMBL/GenBank/DDBJ whole genome shotgun (WGS) entry which is preliminary data.</text>
</comment>
<evidence type="ECO:0000259" key="11">
    <source>
        <dbReference type="Pfam" id="PF13359"/>
    </source>
</evidence>
<dbReference type="PANTHER" id="PTHR22930">
    <property type="match status" value="1"/>
</dbReference>
<dbReference type="Proteomes" id="UP000289340">
    <property type="component" value="Chromosome 15"/>
</dbReference>
<evidence type="ECO:0000256" key="3">
    <source>
        <dbReference type="ARBA" id="ARBA00006958"/>
    </source>
</evidence>
<dbReference type="GO" id="GO:0046872">
    <property type="term" value="F:metal ion binding"/>
    <property type="evidence" value="ECO:0007669"/>
    <property type="project" value="UniProtKB-KW"/>
</dbReference>
<proteinExistence type="inferred from homology"/>
<evidence type="ECO:0000256" key="6">
    <source>
        <dbReference type="ARBA" id="ARBA00022801"/>
    </source>
</evidence>
<keyword evidence="8" id="KW-0175">Coiled coil</keyword>
<dbReference type="GO" id="GO:0016787">
    <property type="term" value="F:hydrolase activity"/>
    <property type="evidence" value="ECO:0007669"/>
    <property type="project" value="UniProtKB-KW"/>
</dbReference>